<reference evidence="2 3" key="1">
    <citation type="submission" date="2022-05" db="EMBL/GenBank/DDBJ databases">
        <authorList>
            <person name="Zhou X."/>
            <person name="Li K."/>
            <person name="Man Y."/>
        </authorList>
    </citation>
    <scope>NUCLEOTIDE SEQUENCE [LARGE SCALE GENOMIC DNA]</scope>
    <source>
        <strain evidence="2 3">MS405</strain>
    </source>
</reference>
<proteinExistence type="predicted"/>
<dbReference type="RefSeq" id="WP_249585911.1">
    <property type="nucleotide sequence ID" value="NZ_BAAAQL010000002.1"/>
</dbReference>
<dbReference type="Proteomes" id="UP000829992">
    <property type="component" value="Chromosome"/>
</dbReference>
<gene>
    <name evidence="2" type="ORF">M4V62_04535</name>
</gene>
<feature type="region of interest" description="Disordered" evidence="1">
    <location>
        <begin position="1"/>
        <end position="24"/>
    </location>
</feature>
<accession>A0ABY4PMR5</accession>
<protein>
    <submittedName>
        <fullName evidence="2">Uncharacterized protein</fullName>
    </submittedName>
</protein>
<sequence length="168" mass="18673">MIQAHDHEPTNFFRDAETDDCPHKPIPERGTDAWDEWMTLGHQPYDDGILCLSAPAGTCCSACSAEQGDAVPWSRCVNRSHARAFQPTESREHKPVTVDVAGLECLERECEEYFTDDGDEIPGKTTCSHVRQMEICEGCSDAPRKGDEYPAVVAWADCTERKAAAVQR</sequence>
<name>A0ABY4PMR5_9ACTN</name>
<evidence type="ECO:0000256" key="1">
    <source>
        <dbReference type="SAM" id="MobiDB-lite"/>
    </source>
</evidence>
<dbReference type="EMBL" id="CP097289">
    <property type="protein sequence ID" value="UQT54415.1"/>
    <property type="molecule type" value="Genomic_DNA"/>
</dbReference>
<evidence type="ECO:0000313" key="2">
    <source>
        <dbReference type="EMBL" id="UQT54415.1"/>
    </source>
</evidence>
<keyword evidence="3" id="KW-1185">Reference proteome</keyword>
<evidence type="ECO:0000313" key="3">
    <source>
        <dbReference type="Proteomes" id="UP000829992"/>
    </source>
</evidence>
<organism evidence="2 3">
    <name type="scientific">Streptomyces durmitorensis</name>
    <dbReference type="NCBI Taxonomy" id="319947"/>
    <lineage>
        <taxon>Bacteria</taxon>
        <taxon>Bacillati</taxon>
        <taxon>Actinomycetota</taxon>
        <taxon>Actinomycetes</taxon>
        <taxon>Kitasatosporales</taxon>
        <taxon>Streptomycetaceae</taxon>
        <taxon>Streptomyces</taxon>
    </lineage>
</organism>